<accession>A0ACB9S4Z2</accession>
<keyword evidence="2" id="KW-1185">Reference proteome</keyword>
<reference evidence="2" key="1">
    <citation type="journal article" date="2023" name="Front. Plant Sci.">
        <title>Chromosomal-level genome assembly of Melastoma candidum provides insights into trichome evolution.</title>
        <authorList>
            <person name="Zhong Y."/>
            <person name="Wu W."/>
            <person name="Sun C."/>
            <person name="Zou P."/>
            <person name="Liu Y."/>
            <person name="Dai S."/>
            <person name="Zhou R."/>
        </authorList>
    </citation>
    <scope>NUCLEOTIDE SEQUENCE [LARGE SCALE GENOMIC DNA]</scope>
</reference>
<dbReference type="EMBL" id="CM042881">
    <property type="protein sequence ID" value="KAI4385556.1"/>
    <property type="molecule type" value="Genomic_DNA"/>
</dbReference>
<proteinExistence type="predicted"/>
<evidence type="ECO:0000313" key="1">
    <source>
        <dbReference type="EMBL" id="KAI4385556.1"/>
    </source>
</evidence>
<organism evidence="1 2">
    <name type="scientific">Melastoma candidum</name>
    <dbReference type="NCBI Taxonomy" id="119954"/>
    <lineage>
        <taxon>Eukaryota</taxon>
        <taxon>Viridiplantae</taxon>
        <taxon>Streptophyta</taxon>
        <taxon>Embryophyta</taxon>
        <taxon>Tracheophyta</taxon>
        <taxon>Spermatophyta</taxon>
        <taxon>Magnoliopsida</taxon>
        <taxon>eudicotyledons</taxon>
        <taxon>Gunneridae</taxon>
        <taxon>Pentapetalae</taxon>
        <taxon>rosids</taxon>
        <taxon>malvids</taxon>
        <taxon>Myrtales</taxon>
        <taxon>Melastomataceae</taxon>
        <taxon>Melastomatoideae</taxon>
        <taxon>Melastomateae</taxon>
        <taxon>Melastoma</taxon>
    </lineage>
</organism>
<protein>
    <submittedName>
        <fullName evidence="1">Uncharacterized protein</fullName>
    </submittedName>
</protein>
<name>A0ACB9S4Z2_9MYRT</name>
<sequence>MAVDYPSSDISEFLGELLVDADPSLPGSSTCPDLGGNGNSTGDFPIFGDGTAENVTSSGDLDRVEVYPDPPVGSRSPGGDPSSLYLDDGNFSDLILKYINQLLMEEDKEDNPWFLGDETALRNTEKSLYDVLGEDYPLQLPYQNSVADVGCLVGGSGGTLPVEGCGLGGCGGASVSISSSSSGDPNSICSPGEFVDRALIDASYFGNESVLRSTEAVLDVPGNVKNSGEDLEHMLNNNDSVLLFKKGLEEASKFLPRSTELFRNLDDSRSVPMSRKNSAGGADAEGPKGLKDHVRDDTWAEEGRATKQTAIAGDEGEISDMFDKVLLYEEAAHTGDCPHGIPKNSPPSGKRRTSKGGKGFVKKQTSKSTVDLRSLLFLCAESVNGHDLRTANELLKQIRENSSASGNGSQRLAHYFANGLEARIAGNEHIGGSFFTSSTYRKISVMDMLKTYQAFITACPLMKFPIYFSGYMISKLAEKAKVLHVIDFGIGFGFHWPIVIQRISQHAARPPKLRITGIEYPVPGFRPARRIEETGRQLAKYCDRFGVPFEYNAVASQEWEKIKMEELKIRSGETIAVNCNNRLKNFIDDMGEDDSPRDAMLNLVRRINPELFVNSTQNGAYNSPFFLTRFREALFHYSGLYEMLDITMGVDSYERQIAEGEFYGREITNVIACEGRGRIERPETYKQGHARHLRAGFRPLELDEKIMGYLRWKIRLWYHKDFMMDEYNNCWMLLGWRGRITNVSSCWVPSSS</sequence>
<comment type="caution">
    <text evidence="1">The sequence shown here is derived from an EMBL/GenBank/DDBJ whole genome shotgun (WGS) entry which is preliminary data.</text>
</comment>
<dbReference type="Proteomes" id="UP001057402">
    <property type="component" value="Chromosome 2"/>
</dbReference>
<evidence type="ECO:0000313" key="2">
    <source>
        <dbReference type="Proteomes" id="UP001057402"/>
    </source>
</evidence>
<gene>
    <name evidence="1" type="ORF">MLD38_003569</name>
</gene>